<reference evidence="1" key="1">
    <citation type="submission" date="2016-10" db="EMBL/GenBank/DDBJ databases">
        <authorList>
            <person name="Benchimol M."/>
            <person name="Almeida L.G."/>
            <person name="Vasconcelos A.T."/>
            <person name="Perreira-Neves A."/>
            <person name="Rosa I.A."/>
            <person name="Tasca T."/>
            <person name="Bogo M.R."/>
            <person name="de Souza W."/>
        </authorList>
    </citation>
    <scope>NUCLEOTIDE SEQUENCE [LARGE SCALE GENOMIC DNA]</scope>
    <source>
        <strain evidence="1">K</strain>
    </source>
</reference>
<dbReference type="RefSeq" id="XP_068357019.1">
    <property type="nucleotide sequence ID" value="XM_068506383.1"/>
</dbReference>
<keyword evidence="2" id="KW-1185">Reference proteome</keyword>
<organism evidence="1 2">
    <name type="scientific">Tritrichomonas foetus</name>
    <dbReference type="NCBI Taxonomy" id="1144522"/>
    <lineage>
        <taxon>Eukaryota</taxon>
        <taxon>Metamonada</taxon>
        <taxon>Parabasalia</taxon>
        <taxon>Tritrichomonadida</taxon>
        <taxon>Tritrichomonadidae</taxon>
        <taxon>Tritrichomonas</taxon>
    </lineage>
</organism>
<evidence type="ECO:0000313" key="2">
    <source>
        <dbReference type="Proteomes" id="UP000179807"/>
    </source>
</evidence>
<dbReference type="GeneID" id="94841087"/>
<accession>A0A1J4JY16</accession>
<dbReference type="AlphaFoldDB" id="A0A1J4JY16"/>
<dbReference type="VEuPathDB" id="TrichDB:TRFO_28783"/>
<gene>
    <name evidence="1" type="ORF">TRFO_28783</name>
</gene>
<sequence length="261" mass="30572">MNILVDCNEEIDFLAKRFYKFSSNDQLKVLDLETLCDILTNPNLCLYDESCLLYFILDLVKEDKKFYCLFEYLEFTELTVNDIEMFINIFNINYLSGSIWKSLCSRLVQKINYESSITRYSNDINTTEHYPVFDPNDNNANQKMNGIIRYLSEKCNGNIMEKNVINIKYSDEHPINISSIVDLDVDSSFYTSAKPGSFIMIDFKDNFVIPQFYSIKSAGFANLRSWVFEISSDGENWKEIDRHDDSADLKKKKYNFYLSNS</sequence>
<dbReference type="EMBL" id="MLAK01000814">
    <property type="protein sequence ID" value="OHT03883.1"/>
    <property type="molecule type" value="Genomic_DNA"/>
</dbReference>
<dbReference type="Proteomes" id="UP000179807">
    <property type="component" value="Unassembled WGS sequence"/>
</dbReference>
<protein>
    <recommendedName>
        <fullName evidence="3">F5/8 type C domain-containing protein</fullName>
    </recommendedName>
</protein>
<evidence type="ECO:0000313" key="1">
    <source>
        <dbReference type="EMBL" id="OHT03883.1"/>
    </source>
</evidence>
<dbReference type="Gene3D" id="2.60.120.260">
    <property type="entry name" value="Galactose-binding domain-like"/>
    <property type="match status" value="1"/>
</dbReference>
<comment type="caution">
    <text evidence="1">The sequence shown here is derived from an EMBL/GenBank/DDBJ whole genome shotgun (WGS) entry which is preliminary data.</text>
</comment>
<name>A0A1J4JY16_9EUKA</name>
<evidence type="ECO:0008006" key="3">
    <source>
        <dbReference type="Google" id="ProtNLM"/>
    </source>
</evidence>
<proteinExistence type="predicted"/>